<organism evidence="1 2">
    <name type="scientific">Microvirga splendida</name>
    <dbReference type="NCBI Taxonomy" id="2795727"/>
    <lineage>
        <taxon>Bacteria</taxon>
        <taxon>Pseudomonadati</taxon>
        <taxon>Pseudomonadota</taxon>
        <taxon>Alphaproteobacteria</taxon>
        <taxon>Hyphomicrobiales</taxon>
        <taxon>Methylobacteriaceae</taxon>
        <taxon>Microvirga</taxon>
    </lineage>
</organism>
<keyword evidence="2" id="KW-1185">Reference proteome</keyword>
<accession>A0ABS0XXN8</accession>
<comment type="caution">
    <text evidence="1">The sequence shown here is derived from an EMBL/GenBank/DDBJ whole genome shotgun (WGS) entry which is preliminary data.</text>
</comment>
<sequence length="67" mass="7356">MEGMPDAAHVMRVINREEANTFGVSFADINNAITANVGSSYINDNLNAGRMQRVILQAEDRSNVDCQ</sequence>
<reference evidence="2" key="1">
    <citation type="submission" date="2020-12" db="EMBL/GenBank/DDBJ databases">
        <title>Hymenobacter sp.</title>
        <authorList>
            <person name="Kim M.K."/>
        </authorList>
    </citation>
    <scope>NUCLEOTIDE SEQUENCE [LARGE SCALE GENOMIC DNA]</scope>
    <source>
        <strain evidence="2">BT325</strain>
    </source>
</reference>
<gene>
    <name evidence="1" type="ORF">JAO75_05295</name>
</gene>
<dbReference type="Gene3D" id="3.30.2090.10">
    <property type="entry name" value="Multidrug efflux transporter AcrB TolC docking domain, DN and DC subdomains"/>
    <property type="match status" value="1"/>
</dbReference>
<dbReference type="SUPFAM" id="SSF82714">
    <property type="entry name" value="Multidrug efflux transporter AcrB TolC docking domain, DN and DC subdomains"/>
    <property type="match status" value="1"/>
</dbReference>
<dbReference type="InterPro" id="IPR001036">
    <property type="entry name" value="Acrflvin-R"/>
</dbReference>
<dbReference type="EMBL" id="JAELXT010000003">
    <property type="protein sequence ID" value="MBJ6124821.1"/>
    <property type="molecule type" value="Genomic_DNA"/>
</dbReference>
<evidence type="ECO:0000313" key="1">
    <source>
        <dbReference type="EMBL" id="MBJ6124821.1"/>
    </source>
</evidence>
<name>A0ABS0XXN8_9HYPH</name>
<dbReference type="Proteomes" id="UP000620670">
    <property type="component" value="Unassembled WGS sequence"/>
</dbReference>
<protein>
    <submittedName>
        <fullName evidence="1">Efflux RND transporter permease subunit</fullName>
    </submittedName>
</protein>
<evidence type="ECO:0000313" key="2">
    <source>
        <dbReference type="Proteomes" id="UP000620670"/>
    </source>
</evidence>
<dbReference type="Pfam" id="PF00873">
    <property type="entry name" value="ACR_tran"/>
    <property type="match status" value="1"/>
</dbReference>
<proteinExistence type="predicted"/>
<dbReference type="InterPro" id="IPR027463">
    <property type="entry name" value="AcrB_DN_DC_subdom"/>
</dbReference>